<dbReference type="GO" id="GO:0003824">
    <property type="term" value="F:catalytic activity"/>
    <property type="evidence" value="ECO:0007669"/>
    <property type="project" value="InterPro"/>
</dbReference>
<name>A0A564ZI51_9BACT</name>
<dbReference type="EMBL" id="CABIKM010000022">
    <property type="protein sequence ID" value="VUZ85019.1"/>
    <property type="molecule type" value="Genomic_DNA"/>
</dbReference>
<dbReference type="Pfam" id="PF09137">
    <property type="entry name" value="Glucodextran_N"/>
    <property type="match status" value="1"/>
</dbReference>
<feature type="compositionally biased region" description="Acidic residues" evidence="1">
    <location>
        <begin position="68"/>
        <end position="82"/>
    </location>
</feature>
<dbReference type="Gene3D" id="2.70.98.10">
    <property type="match status" value="1"/>
</dbReference>
<dbReference type="SUPFAM" id="SSF74650">
    <property type="entry name" value="Galactose mutarotase-like"/>
    <property type="match status" value="1"/>
</dbReference>
<dbReference type="Proteomes" id="UP000334340">
    <property type="component" value="Unassembled WGS sequence"/>
</dbReference>
<feature type="domain" description="Glucodextranase N-terminal" evidence="2">
    <location>
        <begin position="10"/>
        <end position="44"/>
    </location>
</feature>
<evidence type="ECO:0000256" key="1">
    <source>
        <dbReference type="SAM" id="MobiDB-lite"/>
    </source>
</evidence>
<sequence length="98" mass="10399">MALFRGEREAFGRLGIEPRWTHGNKEGVGTAYAASSRIWFTLGRPTGSAMPLMWAHVQQETVQAPGDLEAEPSDPNCEEGMDPSDSGSGSLPAPLVAG</sequence>
<evidence type="ECO:0000259" key="2">
    <source>
        <dbReference type="Pfam" id="PF09137"/>
    </source>
</evidence>
<dbReference type="GO" id="GO:0030246">
    <property type="term" value="F:carbohydrate binding"/>
    <property type="evidence" value="ECO:0007669"/>
    <property type="project" value="InterPro"/>
</dbReference>
<reference evidence="3 4" key="1">
    <citation type="submission" date="2019-07" db="EMBL/GenBank/DDBJ databases">
        <authorList>
            <person name="Cremers G."/>
        </authorList>
    </citation>
    <scope>NUCLEOTIDE SEQUENCE [LARGE SCALE GENOMIC DNA]</scope>
</reference>
<dbReference type="AlphaFoldDB" id="A0A564ZI51"/>
<dbReference type="InterPro" id="IPR011013">
    <property type="entry name" value="Gal_mutarotase_sf_dom"/>
</dbReference>
<gene>
    <name evidence="3" type="ORF">MELA_01394</name>
</gene>
<proteinExistence type="predicted"/>
<evidence type="ECO:0000313" key="3">
    <source>
        <dbReference type="EMBL" id="VUZ85019.1"/>
    </source>
</evidence>
<evidence type="ECO:0000313" key="4">
    <source>
        <dbReference type="Proteomes" id="UP000334340"/>
    </source>
</evidence>
<dbReference type="InterPro" id="IPR015220">
    <property type="entry name" value="Glucodextranase_N"/>
</dbReference>
<organism evidence="3 4">
    <name type="scientific">Candidatus Methylomirabilis lanthanidiphila</name>
    <dbReference type="NCBI Taxonomy" id="2211376"/>
    <lineage>
        <taxon>Bacteria</taxon>
        <taxon>Candidatus Methylomirabilota</taxon>
        <taxon>Candidatus Methylomirabilia</taxon>
        <taxon>Candidatus Methylomirabilales</taxon>
        <taxon>Candidatus Methylomirabilaceae</taxon>
        <taxon>Candidatus Methylomirabilis</taxon>
    </lineage>
</organism>
<dbReference type="InterPro" id="IPR014718">
    <property type="entry name" value="GH-type_carb-bd"/>
</dbReference>
<protein>
    <submittedName>
        <fullName evidence="3">Glucodextranase, domain N</fullName>
    </submittedName>
</protein>
<keyword evidence="4" id="KW-1185">Reference proteome</keyword>
<feature type="region of interest" description="Disordered" evidence="1">
    <location>
        <begin position="62"/>
        <end position="98"/>
    </location>
</feature>
<accession>A0A564ZI51</accession>
<dbReference type="GO" id="GO:0005975">
    <property type="term" value="P:carbohydrate metabolic process"/>
    <property type="evidence" value="ECO:0007669"/>
    <property type="project" value="InterPro"/>
</dbReference>